<feature type="region of interest" description="Disordered" evidence="4">
    <location>
        <begin position="1175"/>
        <end position="1207"/>
    </location>
</feature>
<keyword evidence="2" id="KW-0879">Wnt signaling pathway</keyword>
<evidence type="ECO:0000256" key="2">
    <source>
        <dbReference type="ARBA" id="ARBA00022687"/>
    </source>
</evidence>
<dbReference type="InterPro" id="IPR016024">
    <property type="entry name" value="ARM-type_fold"/>
</dbReference>
<comment type="similarity">
    <text evidence="1">Belongs to the adenomatous polyposis coli (APC) family.</text>
</comment>
<dbReference type="GO" id="GO:0016342">
    <property type="term" value="C:catenin complex"/>
    <property type="evidence" value="ECO:0007669"/>
    <property type="project" value="TreeGrafter"/>
</dbReference>
<dbReference type="GO" id="GO:0007399">
    <property type="term" value="P:nervous system development"/>
    <property type="evidence" value="ECO:0007669"/>
    <property type="project" value="TreeGrafter"/>
</dbReference>
<feature type="region of interest" description="Disordered" evidence="4">
    <location>
        <begin position="753"/>
        <end position="776"/>
    </location>
</feature>
<protein>
    <submittedName>
        <fullName evidence="7">Adenomatous polyposis coli protein-like</fullName>
    </submittedName>
</protein>
<evidence type="ECO:0000256" key="1">
    <source>
        <dbReference type="ARBA" id="ARBA00009051"/>
    </source>
</evidence>
<feature type="compositionally biased region" description="Polar residues" evidence="4">
    <location>
        <begin position="1175"/>
        <end position="1189"/>
    </location>
</feature>
<feature type="compositionally biased region" description="Basic and acidic residues" evidence="4">
    <location>
        <begin position="1437"/>
        <end position="1450"/>
    </location>
</feature>
<dbReference type="InterPro" id="IPR026818">
    <property type="entry name" value="Apc_fam"/>
</dbReference>
<gene>
    <name evidence="7" type="primary">LOC114338534</name>
</gene>
<feature type="compositionally biased region" description="Basic and acidic residues" evidence="4">
    <location>
        <begin position="2588"/>
        <end position="2602"/>
    </location>
</feature>
<dbReference type="Proteomes" id="UP001652700">
    <property type="component" value="Unplaced"/>
</dbReference>
<dbReference type="Pfam" id="PF05972">
    <property type="entry name" value="APC_15aa"/>
    <property type="match status" value="1"/>
</dbReference>
<feature type="repeat" description="ARM" evidence="3">
    <location>
        <begin position="249"/>
        <end position="285"/>
    </location>
</feature>
<dbReference type="InterPro" id="IPR011989">
    <property type="entry name" value="ARM-like"/>
</dbReference>
<feature type="region of interest" description="Disordered" evidence="4">
    <location>
        <begin position="1266"/>
        <end position="1289"/>
    </location>
</feature>
<name>A0A6P7G7A4_DIAVI</name>
<dbReference type="RefSeq" id="XP_028144939.1">
    <property type="nucleotide sequence ID" value="XM_028289138.1"/>
</dbReference>
<feature type="region of interest" description="Disordered" evidence="4">
    <location>
        <begin position="2166"/>
        <end position="2185"/>
    </location>
</feature>
<keyword evidence="6" id="KW-1185">Reference proteome</keyword>
<feature type="region of interest" description="Disordered" evidence="4">
    <location>
        <begin position="2364"/>
        <end position="2635"/>
    </location>
</feature>
<dbReference type="PANTHER" id="PTHR12607:SF12">
    <property type="entry name" value="APC-LIKE, ISOFORM A-RELATED"/>
    <property type="match status" value="1"/>
</dbReference>
<feature type="compositionally biased region" description="Polar residues" evidence="4">
    <location>
        <begin position="2364"/>
        <end position="2375"/>
    </location>
</feature>
<feature type="compositionally biased region" description="Low complexity" evidence="4">
    <location>
        <begin position="2167"/>
        <end position="2182"/>
    </location>
</feature>
<feature type="compositionally biased region" description="Polar residues" evidence="4">
    <location>
        <begin position="2393"/>
        <end position="2406"/>
    </location>
</feature>
<dbReference type="GO" id="GO:0016477">
    <property type="term" value="P:cell migration"/>
    <property type="evidence" value="ECO:0007669"/>
    <property type="project" value="TreeGrafter"/>
</dbReference>
<feature type="compositionally biased region" description="Basic and acidic residues" evidence="4">
    <location>
        <begin position="2079"/>
        <end position="2094"/>
    </location>
</feature>
<evidence type="ECO:0000256" key="4">
    <source>
        <dbReference type="SAM" id="MobiDB-lite"/>
    </source>
</evidence>
<feature type="compositionally biased region" description="Polar residues" evidence="4">
    <location>
        <begin position="1051"/>
        <end position="1065"/>
    </location>
</feature>
<organism evidence="7">
    <name type="scientific">Diabrotica virgifera virgifera</name>
    <name type="common">western corn rootworm</name>
    <dbReference type="NCBI Taxonomy" id="50390"/>
    <lineage>
        <taxon>Eukaryota</taxon>
        <taxon>Metazoa</taxon>
        <taxon>Ecdysozoa</taxon>
        <taxon>Arthropoda</taxon>
        <taxon>Hexapoda</taxon>
        <taxon>Insecta</taxon>
        <taxon>Pterygota</taxon>
        <taxon>Neoptera</taxon>
        <taxon>Endopterygota</taxon>
        <taxon>Coleoptera</taxon>
        <taxon>Polyphaga</taxon>
        <taxon>Cucujiformia</taxon>
        <taxon>Chrysomeloidea</taxon>
        <taxon>Chrysomelidae</taxon>
        <taxon>Galerucinae</taxon>
        <taxon>Diabroticina</taxon>
        <taxon>Diabroticites</taxon>
        <taxon>Diabrotica</taxon>
    </lineage>
</organism>
<evidence type="ECO:0000256" key="3">
    <source>
        <dbReference type="PROSITE-ProRule" id="PRU00259"/>
    </source>
</evidence>
<feature type="compositionally biased region" description="Low complexity" evidence="4">
    <location>
        <begin position="2376"/>
        <end position="2392"/>
    </location>
</feature>
<feature type="compositionally biased region" description="Low complexity" evidence="4">
    <location>
        <begin position="2561"/>
        <end position="2575"/>
    </location>
</feature>
<feature type="compositionally biased region" description="Polar residues" evidence="4">
    <location>
        <begin position="1421"/>
        <end position="1436"/>
    </location>
</feature>
<feature type="region of interest" description="Disordered" evidence="4">
    <location>
        <begin position="854"/>
        <end position="884"/>
    </location>
</feature>
<dbReference type="KEGG" id="dvv:114338534"/>
<feature type="compositionally biased region" description="Polar residues" evidence="4">
    <location>
        <begin position="112"/>
        <end position="122"/>
    </location>
</feature>
<dbReference type="InterPro" id="IPR041257">
    <property type="entry name" value="APC_rep"/>
</dbReference>
<dbReference type="GO" id="GO:0090090">
    <property type="term" value="P:negative regulation of canonical Wnt signaling pathway"/>
    <property type="evidence" value="ECO:0007669"/>
    <property type="project" value="TreeGrafter"/>
</dbReference>
<dbReference type="Pfam" id="PF18797">
    <property type="entry name" value="APC_rep"/>
    <property type="match status" value="1"/>
</dbReference>
<evidence type="ECO:0000313" key="5">
    <source>
        <dbReference type="EnsemblMetazoa" id="XP_028144939.1"/>
    </source>
</evidence>
<dbReference type="InterPro" id="IPR009223">
    <property type="entry name" value="APC_rpt"/>
</dbReference>
<dbReference type="OrthoDB" id="5918429at2759"/>
<dbReference type="GO" id="GO:0008017">
    <property type="term" value="F:microtubule binding"/>
    <property type="evidence" value="ECO:0007669"/>
    <property type="project" value="TreeGrafter"/>
</dbReference>
<feature type="compositionally biased region" description="Basic and acidic residues" evidence="4">
    <location>
        <begin position="1135"/>
        <end position="1145"/>
    </location>
</feature>
<feature type="region of interest" description="Disordered" evidence="4">
    <location>
        <begin position="1411"/>
        <end position="1454"/>
    </location>
</feature>
<dbReference type="GO" id="GO:0016055">
    <property type="term" value="P:Wnt signaling pathway"/>
    <property type="evidence" value="ECO:0007669"/>
    <property type="project" value="UniProtKB-KW"/>
</dbReference>
<dbReference type="PANTHER" id="PTHR12607">
    <property type="entry name" value="ADENOMATOUS POLYPOSIS COLI PROTEIN FAMILY"/>
    <property type="match status" value="1"/>
</dbReference>
<dbReference type="SUPFAM" id="SSF48371">
    <property type="entry name" value="ARM repeat"/>
    <property type="match status" value="1"/>
</dbReference>
<dbReference type="EnsemblMetazoa" id="XM_028289138.2">
    <property type="protein sequence ID" value="XP_028144939.1"/>
    <property type="gene ID" value="LOC114338534"/>
</dbReference>
<feature type="region of interest" description="Disordered" evidence="4">
    <location>
        <begin position="1987"/>
        <end position="2009"/>
    </location>
</feature>
<dbReference type="GO" id="GO:0008013">
    <property type="term" value="F:beta-catenin binding"/>
    <property type="evidence" value="ECO:0007669"/>
    <property type="project" value="InterPro"/>
</dbReference>
<evidence type="ECO:0000313" key="7">
    <source>
        <dbReference type="RefSeq" id="XP_028144939.1"/>
    </source>
</evidence>
<feature type="region of interest" description="Disordered" evidence="4">
    <location>
        <begin position="661"/>
        <end position="680"/>
    </location>
</feature>
<feature type="compositionally biased region" description="Polar residues" evidence="4">
    <location>
        <begin position="2531"/>
        <end position="2560"/>
    </location>
</feature>
<feature type="compositionally biased region" description="Polar residues" evidence="4">
    <location>
        <begin position="2489"/>
        <end position="2503"/>
    </location>
</feature>
<dbReference type="GO" id="GO:0007389">
    <property type="term" value="P:pattern specification process"/>
    <property type="evidence" value="ECO:0007669"/>
    <property type="project" value="TreeGrafter"/>
</dbReference>
<dbReference type="GO" id="GO:0001708">
    <property type="term" value="P:cell fate specification"/>
    <property type="evidence" value="ECO:0007669"/>
    <property type="project" value="TreeGrafter"/>
</dbReference>
<feature type="compositionally biased region" description="Low complexity" evidence="4">
    <location>
        <begin position="2126"/>
        <end position="2141"/>
    </location>
</feature>
<dbReference type="FunFam" id="1.25.10.10:FF:000305">
    <property type="entry name" value="Adenomatous polyposis coli"/>
    <property type="match status" value="1"/>
</dbReference>
<dbReference type="InterPro" id="IPR000225">
    <property type="entry name" value="Armadillo"/>
</dbReference>
<dbReference type="PROSITE" id="PS50176">
    <property type="entry name" value="ARM_REPEAT"/>
    <property type="match status" value="1"/>
</dbReference>
<dbReference type="GeneID" id="114338534"/>
<dbReference type="Pfam" id="PF05923">
    <property type="entry name" value="APC_r"/>
    <property type="match status" value="5"/>
</dbReference>
<dbReference type="Pfam" id="PF00514">
    <property type="entry name" value="Arm"/>
    <property type="match status" value="2"/>
</dbReference>
<dbReference type="GO" id="GO:0005881">
    <property type="term" value="C:cytoplasmic microtubule"/>
    <property type="evidence" value="ECO:0007669"/>
    <property type="project" value="TreeGrafter"/>
</dbReference>
<proteinExistence type="inferred from homology"/>
<feature type="region of interest" description="Disordered" evidence="4">
    <location>
        <begin position="1304"/>
        <end position="1364"/>
    </location>
</feature>
<feature type="compositionally biased region" description="Polar residues" evidence="4">
    <location>
        <begin position="2053"/>
        <end position="2078"/>
    </location>
</feature>
<feature type="region of interest" description="Disordered" evidence="4">
    <location>
        <begin position="1476"/>
        <end position="1520"/>
    </location>
</feature>
<feature type="compositionally biased region" description="Low complexity" evidence="4">
    <location>
        <begin position="1319"/>
        <end position="1333"/>
    </location>
</feature>
<feature type="compositionally biased region" description="Polar residues" evidence="4">
    <location>
        <begin position="1493"/>
        <end position="1511"/>
    </location>
</feature>
<reference evidence="7" key="1">
    <citation type="submission" date="2025-04" db="UniProtKB">
        <authorList>
            <consortium name="RefSeq"/>
        </authorList>
    </citation>
    <scope>IDENTIFICATION</scope>
    <source>
        <tissue evidence="7">Whole insect</tissue>
    </source>
</reference>
<evidence type="ECO:0000313" key="6">
    <source>
        <dbReference type="Proteomes" id="UP001652700"/>
    </source>
</evidence>
<dbReference type="Gene3D" id="1.25.10.10">
    <property type="entry name" value="Leucine-rich Repeat Variant"/>
    <property type="match status" value="1"/>
</dbReference>
<dbReference type="InterPro" id="IPR009240">
    <property type="entry name" value="APC_15aa_rpt"/>
</dbReference>
<dbReference type="InParanoid" id="A0A6P7G7A4"/>
<sequence>MSLPVSQYEALLAEMRGLRRKAQRVQQIARPLLQGESSPLSTYSLDGATGLREFRPRAEQFYNDGSSEPLDYTMDTLLLGRHNATSPNYDHGVASSVEGDTTCSEDEYGGATRSSTKLSVSSEPAPDTNRMGALYHGTWPVERTMWNSEPSSLGVKADAQNSRKNIGNQMAMEVTSVMSFASSSGGAPLDRVLGSPDRNKWSSQQLEAKMDVVHSLLSMLGGQDHVDMGETLLALSSCPESCLAMRQSGCIPLLVQLVQSDRDGETRTKAAQALHNLVHSQPDEKLRKRESRILKLLEHCRAYVEAVKNNMDFQPAEKSEDGDKHPVQTVAHLMKLSFDEGHRQAICQLGGIHTIATLVEVEHSMHSSTSTESHCILMRRYACMALTNLTFGDSGNKALLCSFKEFMRSLVIQLQSPSDELRQVTASVLRNLSWRADSTSKEILREVGSVTGLMKSAMLDNKENTLKSILSALWNLSAHCTENKSEICSVDGALGFLVDLLTYKTPTKSLAIIENSGGILRNISSQIAVREDYREILRQHNCLQILLDQLKSPSLTIVSNACGTLWNLSAKCQVDQDALWQMGAPSMLRCLNHSKHKMIAMGSSAALKNLLSAKPQQMFQQDLDATALSLNLPTLPTLGARKQKALLQDLDSNLTETYENIEKDSPVKKESRRKSEVQELTNNFSSLNLNEPSTSFSSDPRMAPRIPQTYGSTSLPYKRPNCTFIPVRNKFSDCAYDDEIDVSDQPIDYSKKYSETKVPTVENPSTSTSKEHEYTYTKAKSDKDSSFNIYAETDLDQPTDYSLRYAEDDSDSEIAKNEDTIKTYCTEDTPYETPFNFSTATSMSDLRIDEKPVIDNDKLKDREHKNSKKISESPEEKERCSTEDISDLDHRTKLTEKIPKSELSSGLMSPEKPVNYAEEGTPGYFSRVSSFGSLTSIPANERIKETKESENRNLENVKNVEKISTKSSVETKAVKFERVVNYAEETPLMFSRSSSLASLDSIEQHSIHDDRSSVVSDFSRLTSGIVSPSELPDSPTQTVPPSPKPRKTSPEFPSSSKTRITSENRPQPAARTLPKPSVFEDNVTKFKEESTPIQFSTATSLSSLTIDEPEDNIEQAIGIKPEESIDEEKVENEEVEKKDEEKETANSDINDEFVVESDVDEDILADCISIGMQNNRHSQPKSIPTSTPTKLPISSFKYTPKAGPNTGIPMPRMNSRAQQPNTSRLSNFDNAMGIPGNHVDTLRMYCTEDTPVRLSNAASNSDLSLLSVSNGKEGSRRGDYLSDDSSNLSGENDNILAECIQSGMPKAKKESKIPANTKPSIPSSLPRRSIPSSGASAKFSPVPLAGNSRRSEAPKMHPADLNRRDNSLPVYLNAARDEVENYAVENSPCHFSLRSSLSDLTVDGSVAALKRNGGNHCEGPSNKSATQDSETGNVNTSHEHNVSQQSRRESLSSISVESLGSLEAEQALLAQCISSGMPKSHSETRSKPLDIPNSRSQPMNPVSHSYDSSSPPLHDHHPKNVSAASVAGNTQELPTSNLIYNEEDPANQSSAVAGVEKNPEILQENVTKEVAEKEANDRRREVRERTEILIRNSLTGTSLAKCSPTEEISFPEGTKNGSRNSLHKILDVMEDRLIRSCDDSKAVDNRMLDPDAMIESLDRFTAELVSQASHLNKDENYKVSTGDNTWNEEVSPNDVTFPSISGSAPNVITFSNEEEEIVEELRVDELKEDLLDEGIPSNDFSSINTSTMTDSTLIAIEASKMATAFKQEAEMSTSITSAASLELDHVQPPSNMNSLTNSAVGLPRSPKLPKRKKSLPPSLMVRRALSNSLNNGSSLESLSNLDHINPPSDLLFDMEGSMTSVASLPNDHRADFLINGLINNPQSTQHPIFDLKQPFSELENINPPSLFNEITDFCNSLADVPTEGIGSETEIFEDCFTHVVDEDGTAADVTIAEDMVDGTDSIMETALDNDEDEVTLFSDARSSIESTPKKIRSLSKSMTTKQRRNQARDRYKTYTVAAEMLMREDIEKQREISEHSTLTCTEQFKSATEGYRTATSDSRLADAESNSNSYINSPTYSSGKEKLTPKERRQLNRSRFETQVLDQAITDILQQPVIHTVDPSEVPQLSSNSNSCSSSPAQSPARTKLSIRRNFMQKRLENRERFRTRTISESSFSPEISSASPPLNGESEVQLHLQKEANRVLKTLRDTKTQDELLDCETLSLVSNDDDSEYNSGGSVNYRTYHKSWGLKKNVPVITNIKTNELNNHQAETSPVEEVNSDDENIENECRVFAKPKIVKPEGRVITEEAPVEEVPKGIRGRRKPLYSKTITNSTPKNIKPVRNMTSNLVKNVTSTLKSGTALKAVVSRQNKTVTAQTQSRTSSGYGSRSVSNSMSPKTSPARTPASSRGSPKHVATPKATNFNPLKGTPPLDRQGTFTKDEPNSNSTAPSPTVTKATSKIPTVSKIPAFASKIASKITSPSSISKLPGKPPISTTRNGFTKSASSDRANKNPKVYNRSTSADSREQNTRKIHASPSSQSLKGEGKPQQNGAVKKSSIPSLTQRSSSNTSLNSSGSANSKKQVTSKIASLWKKIEDSKKQTPKPDTRVWIQAESENEPPRLIRSNTFDNKDGSGLKTRCETEEKRISRLDSFVITDGGGDGVTTDSF</sequence>
<dbReference type="FunCoup" id="A0A6P7G7A4">
    <property type="interactions" value="74"/>
</dbReference>
<feature type="compositionally biased region" description="Basic and acidic residues" evidence="4">
    <location>
        <begin position="2624"/>
        <end position="2635"/>
    </location>
</feature>
<feature type="compositionally biased region" description="Basic and acidic residues" evidence="4">
    <location>
        <begin position="1349"/>
        <end position="1364"/>
    </location>
</feature>
<feature type="region of interest" description="Disordered" evidence="4">
    <location>
        <begin position="96"/>
        <end position="131"/>
    </location>
</feature>
<dbReference type="SMART" id="SM00185">
    <property type="entry name" value="ARM"/>
    <property type="match status" value="6"/>
</dbReference>
<feature type="region of interest" description="Disordered" evidence="4">
    <location>
        <begin position="1024"/>
        <end position="1077"/>
    </location>
</feature>
<feature type="region of interest" description="Disordered" evidence="4">
    <location>
        <begin position="1127"/>
        <end position="1146"/>
    </location>
</feature>
<feature type="region of interest" description="Disordered" evidence="4">
    <location>
        <begin position="2120"/>
        <end position="2144"/>
    </location>
</feature>
<feature type="compositionally biased region" description="Basic and acidic residues" evidence="4">
    <location>
        <begin position="661"/>
        <end position="677"/>
    </location>
</feature>
<feature type="region of interest" description="Disordered" evidence="4">
    <location>
        <begin position="2047"/>
        <end position="2094"/>
    </location>
</feature>
<dbReference type="GO" id="GO:0030877">
    <property type="term" value="C:beta-catenin destruction complex"/>
    <property type="evidence" value="ECO:0007669"/>
    <property type="project" value="TreeGrafter"/>
</dbReference>
<accession>A0A6P7G7A4</accession>
<reference evidence="5" key="2">
    <citation type="submission" date="2025-05" db="UniProtKB">
        <authorList>
            <consortium name="EnsemblMetazoa"/>
        </authorList>
    </citation>
    <scope>IDENTIFICATION</scope>
</reference>
<feature type="compositionally biased region" description="Polar residues" evidence="4">
    <location>
        <begin position="2440"/>
        <end position="2458"/>
    </location>
</feature>
<dbReference type="GO" id="GO:0007026">
    <property type="term" value="P:negative regulation of microtubule depolymerization"/>
    <property type="evidence" value="ECO:0007669"/>
    <property type="project" value="TreeGrafter"/>
</dbReference>